<dbReference type="GO" id="GO:0000166">
    <property type="term" value="F:nucleotide binding"/>
    <property type="evidence" value="ECO:0007669"/>
    <property type="project" value="UniProtKB-KW"/>
</dbReference>
<keyword evidence="6" id="KW-1185">Reference proteome</keyword>
<sequence length="458" mass="51221">MPDTLRILHTNDLHSHFENWPKVSRFLKQKQKKRVNEAVLTVDLGDFLDRWHPLTEATDGQANIELMNTIGYDAVTIGNNEGIGNSRAVLDHLYDDANFPVVLANLVDLNTQTRPGWVKPFLIVPTEIGIKVGIIGLTAPFPLTYNPNNWDVKDPIAILNEVVPDVQKEADYIILLSHLGINADDQIAAEFPQINLILGSHTHHLFKEGKKINTTQLAAAGKFGYYVGEVTVTFENNQIHKSVAKTFLTESLPEEPKDTAQINSWLEQGTHLLQQVPLAVLPFDLPVVSTTGPSLSEYALNAMALRGNTTISLVNTGLFLDGLPKGMVTTADLHQLLPHPMRLIKVRLNGSDLLRLVGEIERNRLFLKHYPIKGMGFRGKIFGEIIYYGLRYDSDTRQVFVGEELVDPTQDYELTTVDHLMFIPFFPTIELAGITTFLFPEFLRTIVGQGLAQAFPIE</sequence>
<dbReference type="InterPro" id="IPR011240">
    <property type="entry name" value="Pesterase_YunD"/>
</dbReference>
<evidence type="ECO:0008006" key="7">
    <source>
        <dbReference type="Google" id="ProtNLM"/>
    </source>
</evidence>
<dbReference type="PROSITE" id="PS00785">
    <property type="entry name" value="5_NUCLEOTIDASE_1"/>
    <property type="match status" value="1"/>
</dbReference>
<evidence type="ECO:0000259" key="3">
    <source>
        <dbReference type="Pfam" id="PF00149"/>
    </source>
</evidence>
<dbReference type="RefSeq" id="WP_016186505.1">
    <property type="nucleotide sequence ID" value="NZ_ASWO01000006.1"/>
</dbReference>
<dbReference type="InterPro" id="IPR008334">
    <property type="entry name" value="5'-Nucleotdase_C"/>
</dbReference>
<gene>
    <name evidence="5" type="ORF">I573_01937</name>
</gene>
<protein>
    <recommendedName>
        <fullName evidence="7">Ser/Thr protein phosphatase</fullName>
    </recommendedName>
</protein>
<dbReference type="PRINTS" id="PR01607">
    <property type="entry name" value="APYRASEFAMLY"/>
</dbReference>
<dbReference type="Proteomes" id="UP000015961">
    <property type="component" value="Unassembled WGS sequence"/>
</dbReference>
<dbReference type="OrthoDB" id="9793179at2"/>
<dbReference type="GO" id="GO:0008253">
    <property type="term" value="F:5'-nucleotidase activity"/>
    <property type="evidence" value="ECO:0007669"/>
    <property type="project" value="TreeGrafter"/>
</dbReference>
<dbReference type="InterPro" id="IPR004843">
    <property type="entry name" value="Calcineurin-like_PHP"/>
</dbReference>
<dbReference type="InterPro" id="IPR006179">
    <property type="entry name" value="5_nucleotidase/apyrase"/>
</dbReference>
<reference evidence="5 6" key="1">
    <citation type="submission" date="2013-03" db="EMBL/GenBank/DDBJ databases">
        <title>The Genome Sequence of Enterococcus sulfureus ATCC_49903 (PacBio/Illumina hybrid assembly).</title>
        <authorList>
            <consortium name="The Broad Institute Genomics Platform"/>
            <consortium name="The Broad Institute Genome Sequencing Center for Infectious Disease"/>
            <person name="Earl A."/>
            <person name="Russ C."/>
            <person name="Gilmore M."/>
            <person name="Surin D."/>
            <person name="Walker B."/>
            <person name="Young S."/>
            <person name="Zeng Q."/>
            <person name="Gargeya S."/>
            <person name="Fitzgerald M."/>
            <person name="Haas B."/>
            <person name="Abouelleil A."/>
            <person name="Allen A.W."/>
            <person name="Alvarado L."/>
            <person name="Arachchi H.M."/>
            <person name="Berlin A.M."/>
            <person name="Chapman S.B."/>
            <person name="Gainer-Dewar J."/>
            <person name="Goldberg J."/>
            <person name="Griggs A."/>
            <person name="Gujja S."/>
            <person name="Hansen M."/>
            <person name="Howarth C."/>
            <person name="Imamovic A."/>
            <person name="Ireland A."/>
            <person name="Larimer J."/>
            <person name="McCowan C."/>
            <person name="Murphy C."/>
            <person name="Pearson M."/>
            <person name="Poon T.W."/>
            <person name="Priest M."/>
            <person name="Roberts A."/>
            <person name="Saif S."/>
            <person name="Shea T."/>
            <person name="Sisk P."/>
            <person name="Sykes S."/>
            <person name="Wortman J."/>
            <person name="Nusbaum C."/>
            <person name="Birren B."/>
        </authorList>
    </citation>
    <scope>NUCLEOTIDE SEQUENCE [LARGE SCALE GENOMIC DNA]</scope>
    <source>
        <strain evidence="5 6">ATCC 49903</strain>
    </source>
</reference>
<feature type="domain" description="5'-Nucleotidase C-terminal" evidence="4">
    <location>
        <begin position="301"/>
        <end position="420"/>
    </location>
</feature>
<dbReference type="PIRSF" id="PIRSF036361">
    <property type="entry name" value="YunD"/>
    <property type="match status" value="1"/>
</dbReference>
<proteinExistence type="inferred from homology"/>
<dbReference type="Gene3D" id="3.90.780.10">
    <property type="entry name" value="5'-Nucleotidase, C-terminal domain"/>
    <property type="match status" value="1"/>
</dbReference>
<evidence type="ECO:0000256" key="2">
    <source>
        <dbReference type="RuleBase" id="RU362119"/>
    </source>
</evidence>
<dbReference type="SUPFAM" id="SSF55816">
    <property type="entry name" value="5'-nucleotidase (syn. UDP-sugar hydrolase), C-terminal domain"/>
    <property type="match status" value="1"/>
</dbReference>
<dbReference type="Pfam" id="PF02872">
    <property type="entry name" value="5_nucleotid_C"/>
    <property type="match status" value="1"/>
</dbReference>
<evidence type="ECO:0000313" key="5">
    <source>
        <dbReference type="EMBL" id="EOT83387.1"/>
    </source>
</evidence>
<evidence type="ECO:0000259" key="4">
    <source>
        <dbReference type="Pfam" id="PF02872"/>
    </source>
</evidence>
<organism evidence="5 6">
    <name type="scientific">Enterococcus sulfureus ATCC 49903</name>
    <dbReference type="NCBI Taxonomy" id="1140003"/>
    <lineage>
        <taxon>Bacteria</taxon>
        <taxon>Bacillati</taxon>
        <taxon>Bacillota</taxon>
        <taxon>Bacilli</taxon>
        <taxon>Lactobacillales</taxon>
        <taxon>Enterococcaceae</taxon>
        <taxon>Enterococcus</taxon>
    </lineage>
</organism>
<dbReference type="InterPro" id="IPR036907">
    <property type="entry name" value="5'-Nucleotdase_C_sf"/>
</dbReference>
<comment type="similarity">
    <text evidence="2">Belongs to the 5'-nucleotidase family.</text>
</comment>
<dbReference type="Pfam" id="PF00149">
    <property type="entry name" value="Metallophos"/>
    <property type="match status" value="1"/>
</dbReference>
<dbReference type="PATRIC" id="fig|1140003.3.peg.2000"/>
<keyword evidence="2" id="KW-0378">Hydrolase</keyword>
<evidence type="ECO:0000256" key="1">
    <source>
        <dbReference type="ARBA" id="ARBA00022729"/>
    </source>
</evidence>
<dbReference type="GO" id="GO:0030288">
    <property type="term" value="C:outer membrane-bounded periplasmic space"/>
    <property type="evidence" value="ECO:0007669"/>
    <property type="project" value="TreeGrafter"/>
</dbReference>
<dbReference type="GO" id="GO:0009166">
    <property type="term" value="P:nucleotide catabolic process"/>
    <property type="evidence" value="ECO:0007669"/>
    <property type="project" value="InterPro"/>
</dbReference>
<dbReference type="Gene3D" id="3.60.21.10">
    <property type="match status" value="1"/>
</dbReference>
<comment type="caution">
    <text evidence="5">The sequence shown here is derived from an EMBL/GenBank/DDBJ whole genome shotgun (WGS) entry which is preliminary data.</text>
</comment>
<name>S0L1U3_9ENTE</name>
<keyword evidence="2" id="KW-0547">Nucleotide-binding</keyword>
<dbReference type="GO" id="GO:0046872">
    <property type="term" value="F:metal ion binding"/>
    <property type="evidence" value="ECO:0007669"/>
    <property type="project" value="InterPro"/>
</dbReference>
<dbReference type="CDD" id="cd00845">
    <property type="entry name" value="MPP_UshA_N_like"/>
    <property type="match status" value="1"/>
</dbReference>
<evidence type="ECO:0000313" key="6">
    <source>
        <dbReference type="Proteomes" id="UP000015961"/>
    </source>
</evidence>
<feature type="domain" description="Calcineurin-like phosphoesterase" evidence="3">
    <location>
        <begin position="5"/>
        <end position="204"/>
    </location>
</feature>
<dbReference type="AlphaFoldDB" id="S0L1U3"/>
<dbReference type="SUPFAM" id="SSF56300">
    <property type="entry name" value="Metallo-dependent phosphatases"/>
    <property type="match status" value="1"/>
</dbReference>
<dbReference type="STRING" id="1140003.OMY_02075"/>
<dbReference type="InterPro" id="IPR006146">
    <property type="entry name" value="5'-Nucleotdase_CS"/>
</dbReference>
<dbReference type="eggNOG" id="COG0737">
    <property type="taxonomic scope" value="Bacteria"/>
</dbReference>
<dbReference type="EMBL" id="ASWO01000006">
    <property type="protein sequence ID" value="EOT83387.1"/>
    <property type="molecule type" value="Genomic_DNA"/>
</dbReference>
<dbReference type="InterPro" id="IPR029052">
    <property type="entry name" value="Metallo-depent_PP-like"/>
</dbReference>
<dbReference type="GO" id="GO:0008768">
    <property type="term" value="F:UDP-sugar diphosphatase activity"/>
    <property type="evidence" value="ECO:0007669"/>
    <property type="project" value="TreeGrafter"/>
</dbReference>
<keyword evidence="1" id="KW-0732">Signal</keyword>
<dbReference type="PANTHER" id="PTHR11575">
    <property type="entry name" value="5'-NUCLEOTIDASE-RELATED"/>
    <property type="match status" value="1"/>
</dbReference>
<accession>S0L1U3</accession>
<dbReference type="PANTHER" id="PTHR11575:SF23">
    <property type="entry name" value="5-NUCLEOTIDASE FAMILY PROTEIN"/>
    <property type="match status" value="1"/>
</dbReference>